<feature type="repeat" description="WD" evidence="4">
    <location>
        <begin position="1375"/>
        <end position="1416"/>
    </location>
</feature>
<feature type="repeat" description="WD" evidence="4">
    <location>
        <begin position="1248"/>
        <end position="1289"/>
    </location>
</feature>
<sequence length="1494" mass="164301">MSLMSLRESLARSKAKWKKRLHKDTGNANTVPLTSQGSGSSGPISTYPSSISSPLPTGPSSNPSTPSVNQQSSSTPKINNQSGKGNIVWEGAKTLLTALESSSDAFGPLQSAVSGLAKCVDIYERVGQGRKDYDELKVKLDGLLADLAQHVTHPMDLMMTNSVKLLCSNIETELKGMEDNQARKFGQRLADAMDSQHDILERYRRIHDYLERLMLNANLSMLNANWNIQKAINEQTTELRLKWMVPALSAIYHSAESDIVKRGGCAPGTREPQINLLLEWARDSDAGRTCWMNGMAGTGKTTIAYTVCGELDGTFELGASFFCSRAISECRQVKHIIPSISYQLARFSLPFRCALDKVLGLDPDAHTRALRIQHQKLIVEPLMEVQRSLPTDFIVVIDALDECEDESSLGQILDLLLSSKRSLPIRFLVSSRPETEIYERLAGNTRLVLHELDSVIVKADVEAYMRQELQNVPLTDVQWSGLLERCGVLFIYASTTCRLIQQGHRMKTLDEAVDTVLSPVTMPTQRSSKNVIDELYSTILISAFDESRMSPENRVRMRNVLETVICAQEPMSLGALSGILRLKSSDQVEALLQPLRSVLNITISTGVVTTLHASFLDFMLTFDRSTIFHCSPDIRHMVLAESCLQMIDGAEPKFNICGLPSSYLPDEKVENLGELVKQKISPGLLYACRYWSIHLSLGNFNDKTVDFVRNFLLARLFIWMEVLNLTKNMRFGTSASQVAEKWCREKGIPEDLVRIARDAGQFVSIYANHPISQSTPHIYVSMLPFWPRSRPVSIAYAPRTIKVPEPTGSSIAQRQPVLLATWKVSSGIVYSISLSADGNRIAAAANHAVELLDTSTGDGILQIKGTQAEDVQAVSISPDGTQIAFGRYGGSVYVSEIRQGSSTELFTRDIPMATVVFSPNGTHIAYSSLDGPAYICAPHQEDLVLELPREHVNQVNSIAFSPDGRFIASGSNNKTIQIWDAKSGQKIGRPLEGHTSWVRSVSYSPDGSRLVSGSTDETIRVWDPLTGKTVLGPLKEHFDRVYTVAFSPDGCLIASGSADNTIRVYDAETGHTVVGPLEAHTDFVNSVIFSPDSTRLYSCSDDGTIRLWSVLRDAPITSQPTLPNDFRTFRYSPDGLRVVSASSDCNVCVWDVQSGERVLGPLPGHSDAIVLVDFSPDGAYIASASEDCTLIVWSAQDGKDLHGPIKGHAQGVQCVRFSPDSLLVASGSIDRTVKIWDVANARPVFQSLDGHSSGVYSIAFSPDGLRLVSGTYDGTIRVWDLKTGQTVLGPLKGHEKRVTSIEYSPDGSRILSGSWGGSIRVWDAFTGQAHLVFGKGPNDIDSVAYSPDGLLIASGSDDKTIRVWDAETGDLILVLEGHVNWARSVQFSPDGSRVASCSDDGTIRFWDILNRRAARQLNVAGDTPVDSTTDPWSLNEDGWVVDKQQNQLVWVPDDLRICLLRHSNDSIICKRGSLKLDFEGTNIGEQWKECYQSK</sequence>
<dbReference type="PROSITE" id="PS50294">
    <property type="entry name" value="WD_REPEATS_REGION"/>
    <property type="match status" value="10"/>
</dbReference>
<dbReference type="CDD" id="cd00200">
    <property type="entry name" value="WD40"/>
    <property type="match status" value="2"/>
</dbReference>
<feature type="repeat" description="WD" evidence="4">
    <location>
        <begin position="1162"/>
        <end position="1203"/>
    </location>
</feature>
<dbReference type="InterPro" id="IPR020472">
    <property type="entry name" value="WD40_PAC1"/>
</dbReference>
<dbReference type="SUPFAM" id="SSF50998">
    <property type="entry name" value="Quinoprotein alcohol dehydrogenase-like"/>
    <property type="match status" value="3"/>
</dbReference>
<evidence type="ECO:0000256" key="3">
    <source>
        <dbReference type="ARBA" id="ARBA00022786"/>
    </source>
</evidence>
<dbReference type="OrthoDB" id="3266532at2759"/>
<evidence type="ECO:0000256" key="2">
    <source>
        <dbReference type="ARBA" id="ARBA00022737"/>
    </source>
</evidence>
<dbReference type="SUPFAM" id="SSF52540">
    <property type="entry name" value="P-loop containing nucleoside triphosphate hydrolases"/>
    <property type="match status" value="1"/>
</dbReference>
<name>A0A074RLQ5_9AGAM</name>
<dbReference type="PRINTS" id="PR00320">
    <property type="entry name" value="GPROTEINBRPT"/>
</dbReference>
<feature type="domain" description="Nephrocystin 3-like N-terminal" evidence="6">
    <location>
        <begin position="278"/>
        <end position="432"/>
    </location>
</feature>
<dbReference type="PROSITE" id="PS00678">
    <property type="entry name" value="WD_REPEATS_1"/>
    <property type="match status" value="5"/>
</dbReference>
<feature type="repeat" description="WD" evidence="4">
    <location>
        <begin position="991"/>
        <end position="1032"/>
    </location>
</feature>
<dbReference type="EMBL" id="AZST01000667">
    <property type="protein sequence ID" value="KEP47729.1"/>
    <property type="molecule type" value="Genomic_DNA"/>
</dbReference>
<comment type="caution">
    <text evidence="7">The sequence shown here is derived from an EMBL/GenBank/DDBJ whole genome shotgun (WGS) entry which is preliminary data.</text>
</comment>
<feature type="repeat" description="WD" evidence="4">
    <location>
        <begin position="1333"/>
        <end position="1374"/>
    </location>
</feature>
<keyword evidence="1 4" id="KW-0853">WD repeat</keyword>
<feature type="compositionally biased region" description="Polar residues" evidence="5">
    <location>
        <begin position="26"/>
        <end position="36"/>
    </location>
</feature>
<evidence type="ECO:0000256" key="1">
    <source>
        <dbReference type="ARBA" id="ARBA00022574"/>
    </source>
</evidence>
<keyword evidence="8" id="KW-1185">Reference proteome</keyword>
<evidence type="ECO:0000313" key="8">
    <source>
        <dbReference type="Proteomes" id="UP000027456"/>
    </source>
</evidence>
<feature type="repeat" description="WD" evidence="4">
    <location>
        <begin position="1077"/>
        <end position="1118"/>
    </location>
</feature>
<dbReference type="GO" id="GO:0000209">
    <property type="term" value="P:protein polyubiquitination"/>
    <property type="evidence" value="ECO:0007669"/>
    <property type="project" value="TreeGrafter"/>
</dbReference>
<dbReference type="PROSITE" id="PS50082">
    <property type="entry name" value="WD_REPEATS_2"/>
    <property type="match status" value="11"/>
</dbReference>
<evidence type="ECO:0000256" key="5">
    <source>
        <dbReference type="SAM" id="MobiDB-lite"/>
    </source>
</evidence>
<feature type="repeat" description="WD" evidence="4">
    <location>
        <begin position="1291"/>
        <end position="1332"/>
    </location>
</feature>
<proteinExistence type="predicted"/>
<dbReference type="Pfam" id="PF00400">
    <property type="entry name" value="WD40"/>
    <property type="match status" value="11"/>
</dbReference>
<dbReference type="InterPro" id="IPR001680">
    <property type="entry name" value="WD40_rpt"/>
</dbReference>
<feature type="repeat" description="WD" evidence="4">
    <location>
        <begin position="1205"/>
        <end position="1246"/>
    </location>
</feature>
<dbReference type="Pfam" id="PF24883">
    <property type="entry name" value="NPHP3_N"/>
    <property type="match status" value="1"/>
</dbReference>
<dbReference type="InterPro" id="IPR051983">
    <property type="entry name" value="WSB_SOCS-box_domain"/>
</dbReference>
<reference evidence="7 8" key="1">
    <citation type="submission" date="2013-12" db="EMBL/GenBank/DDBJ databases">
        <authorList>
            <person name="Cubeta M."/>
            <person name="Pakala S."/>
            <person name="Fedorova N."/>
            <person name="Thomas E."/>
            <person name="Dean R."/>
            <person name="Jabaji S."/>
            <person name="Neate S."/>
            <person name="Toda T."/>
            <person name="Tavantzis S."/>
            <person name="Vilgalys R."/>
            <person name="Bharathan N."/>
            <person name="Pakala S."/>
            <person name="Losada L.S."/>
            <person name="Zafar N."/>
            <person name="Nierman W."/>
        </authorList>
    </citation>
    <scope>NUCLEOTIDE SEQUENCE [LARGE SCALE GENOMIC DNA]</scope>
    <source>
        <strain evidence="7 8">123E</strain>
    </source>
</reference>
<evidence type="ECO:0000256" key="4">
    <source>
        <dbReference type="PROSITE-ProRule" id="PRU00221"/>
    </source>
</evidence>
<dbReference type="Gene3D" id="2.130.10.10">
    <property type="entry name" value="YVTN repeat-like/Quinoprotein amine dehydrogenase"/>
    <property type="match status" value="5"/>
</dbReference>
<dbReference type="InterPro" id="IPR015943">
    <property type="entry name" value="WD40/YVTN_repeat-like_dom_sf"/>
</dbReference>
<evidence type="ECO:0000259" key="6">
    <source>
        <dbReference type="Pfam" id="PF24883"/>
    </source>
</evidence>
<dbReference type="SMART" id="SM00320">
    <property type="entry name" value="WD40"/>
    <property type="match status" value="13"/>
</dbReference>
<feature type="compositionally biased region" description="Basic residues" evidence="5">
    <location>
        <begin position="13"/>
        <end position="22"/>
    </location>
</feature>
<evidence type="ECO:0000313" key="7">
    <source>
        <dbReference type="EMBL" id="KEP47729.1"/>
    </source>
</evidence>
<feature type="compositionally biased region" description="Low complexity" evidence="5">
    <location>
        <begin position="37"/>
        <end position="76"/>
    </location>
</feature>
<dbReference type="Gene3D" id="3.40.50.300">
    <property type="entry name" value="P-loop containing nucleotide triphosphate hydrolases"/>
    <property type="match status" value="1"/>
</dbReference>
<keyword evidence="3" id="KW-0833">Ubl conjugation pathway</keyword>
<gene>
    <name evidence="7" type="ORF">V565_145950</name>
</gene>
<dbReference type="Proteomes" id="UP000027456">
    <property type="component" value="Unassembled WGS sequence"/>
</dbReference>
<keyword evidence="2" id="KW-0677">Repeat</keyword>
<dbReference type="InterPro" id="IPR056884">
    <property type="entry name" value="NPHP3-like_N"/>
</dbReference>
<dbReference type="STRING" id="1423351.A0A074RLQ5"/>
<dbReference type="HOGENOM" id="CLU_000288_6_3_1"/>
<protein>
    <submittedName>
        <fullName evidence="7">Vegetative incompatibility protein HET-E-1</fullName>
    </submittedName>
</protein>
<dbReference type="InterPro" id="IPR019775">
    <property type="entry name" value="WD40_repeat_CS"/>
</dbReference>
<feature type="region of interest" description="Disordered" evidence="5">
    <location>
        <begin position="1"/>
        <end position="84"/>
    </location>
</feature>
<dbReference type="InterPro" id="IPR027417">
    <property type="entry name" value="P-loop_NTPase"/>
</dbReference>
<feature type="repeat" description="WD" evidence="4">
    <location>
        <begin position="1034"/>
        <end position="1075"/>
    </location>
</feature>
<feature type="repeat" description="WD" evidence="4">
    <location>
        <begin position="948"/>
        <end position="989"/>
    </location>
</feature>
<dbReference type="PANTHER" id="PTHR15622">
    <property type="entry name" value="WD40 REPEAT PROTEIN"/>
    <property type="match status" value="1"/>
</dbReference>
<organism evidence="7 8">
    <name type="scientific">Rhizoctonia solani 123E</name>
    <dbReference type="NCBI Taxonomy" id="1423351"/>
    <lineage>
        <taxon>Eukaryota</taxon>
        <taxon>Fungi</taxon>
        <taxon>Dikarya</taxon>
        <taxon>Basidiomycota</taxon>
        <taxon>Agaricomycotina</taxon>
        <taxon>Agaricomycetes</taxon>
        <taxon>Cantharellales</taxon>
        <taxon>Ceratobasidiaceae</taxon>
        <taxon>Rhizoctonia</taxon>
    </lineage>
</organism>
<dbReference type="InterPro" id="IPR011047">
    <property type="entry name" value="Quinoprotein_ADH-like_sf"/>
</dbReference>
<feature type="repeat" description="WD" evidence="4">
    <location>
        <begin position="1131"/>
        <end position="1160"/>
    </location>
</feature>
<accession>A0A074RLQ5</accession>
<dbReference type="PANTHER" id="PTHR15622:SF2">
    <property type="entry name" value="U4_U6 SMALL NUCLEAR RIBONUCLEOPROTEIN PRP4"/>
    <property type="match status" value="1"/>
</dbReference>